<dbReference type="GO" id="GO:0006508">
    <property type="term" value="P:proteolysis"/>
    <property type="evidence" value="ECO:0007669"/>
    <property type="project" value="InterPro"/>
</dbReference>
<name>A0A9W4RT93_9PEZI</name>
<feature type="domain" description="Peptidase C14 caspase" evidence="5">
    <location>
        <begin position="11"/>
        <end position="259"/>
    </location>
</feature>
<comment type="similarity">
    <text evidence="1">Belongs to the peptidase C14B family.</text>
</comment>
<keyword evidence="3" id="KW-0378">Hydrolase</keyword>
<dbReference type="AlphaFoldDB" id="A0A9W4RT93"/>
<keyword evidence="3" id="KW-0788">Thiol protease</keyword>
<keyword evidence="2" id="KW-0053">Apoptosis</keyword>
<dbReference type="PANTHER" id="PTHR48104:SF30">
    <property type="entry name" value="METACASPASE-1"/>
    <property type="match status" value="1"/>
</dbReference>
<dbReference type="GO" id="GO:0006915">
    <property type="term" value="P:apoptotic process"/>
    <property type="evidence" value="ECO:0007669"/>
    <property type="project" value="UniProtKB-KW"/>
</dbReference>
<proteinExistence type="inferred from homology"/>
<dbReference type="SUPFAM" id="SSF52129">
    <property type="entry name" value="Caspase-like"/>
    <property type="match status" value="1"/>
</dbReference>
<evidence type="ECO:0000259" key="5">
    <source>
        <dbReference type="Pfam" id="PF00656"/>
    </source>
</evidence>
<evidence type="ECO:0000256" key="4">
    <source>
        <dbReference type="ARBA" id="ARBA00023145"/>
    </source>
</evidence>
<dbReference type="InterPro" id="IPR029030">
    <property type="entry name" value="Caspase-like_dom_sf"/>
</dbReference>
<dbReference type="GO" id="GO:0005737">
    <property type="term" value="C:cytoplasm"/>
    <property type="evidence" value="ECO:0007669"/>
    <property type="project" value="TreeGrafter"/>
</dbReference>
<keyword evidence="7" id="KW-1185">Reference proteome</keyword>
<dbReference type="Proteomes" id="UP001152533">
    <property type="component" value="Unassembled WGS sequence"/>
</dbReference>
<evidence type="ECO:0000256" key="3">
    <source>
        <dbReference type="ARBA" id="ARBA00022807"/>
    </source>
</evidence>
<evidence type="ECO:0000256" key="2">
    <source>
        <dbReference type="ARBA" id="ARBA00022703"/>
    </source>
</evidence>
<evidence type="ECO:0000313" key="7">
    <source>
        <dbReference type="Proteomes" id="UP001152533"/>
    </source>
</evidence>
<dbReference type="Pfam" id="PF00656">
    <property type="entry name" value="Peptidase_C14"/>
    <property type="match status" value="1"/>
</dbReference>
<keyword evidence="3" id="KW-0645">Protease</keyword>
<protein>
    <recommendedName>
        <fullName evidence="5">Peptidase C14 caspase domain-containing protein</fullName>
    </recommendedName>
</protein>
<dbReference type="InterPro" id="IPR050452">
    <property type="entry name" value="Metacaspase"/>
</dbReference>
<dbReference type="EMBL" id="CAMGZC010000407">
    <property type="protein sequence ID" value="CAI0647185.1"/>
    <property type="molecule type" value="Genomic_DNA"/>
</dbReference>
<evidence type="ECO:0000313" key="6">
    <source>
        <dbReference type="EMBL" id="CAI0647185.1"/>
    </source>
</evidence>
<dbReference type="GO" id="GO:0004197">
    <property type="term" value="F:cysteine-type endopeptidase activity"/>
    <property type="evidence" value="ECO:0007669"/>
    <property type="project" value="InterPro"/>
</dbReference>
<reference evidence="6" key="1">
    <citation type="submission" date="2022-08" db="EMBL/GenBank/DDBJ databases">
        <authorList>
            <person name="Giroux E."/>
            <person name="Giroux E."/>
        </authorList>
    </citation>
    <scope>NUCLEOTIDE SEQUENCE</scope>
    <source>
        <strain evidence="6">H1091258</strain>
    </source>
</reference>
<keyword evidence="4" id="KW-0865">Zymogen</keyword>
<accession>A0A9W4RT93</accession>
<dbReference type="PANTHER" id="PTHR48104">
    <property type="entry name" value="METACASPASE-4"/>
    <property type="match status" value="1"/>
</dbReference>
<evidence type="ECO:0000256" key="1">
    <source>
        <dbReference type="ARBA" id="ARBA00009005"/>
    </source>
</evidence>
<sequence length="648" mass="71382">MPEAASNGGHKRALLIGCPVAGLKAPARDLETMKTILEVYGFSCKTVQNATRAQILDHLEDIIRATDASDAVVVYFSGHGGLVQKTGEVNAKRPVQFLIPYDFSETTTGDFRGIADVELSQYLRRTTDRTENVTLILDCCHAARMARLKATVKTIDPQVYDEVFSHIQSMLQDGTLDVGGHHERNPRLLTIAASAQTESAYEQPFGEDQRSVLTEALERALLRRDAYGNPSVACWRSVMRSVRDRIKATCPQQFPQIEGDDTRFTFSLEKASLNGALPFSFDRENGPVLEGGRLHGVEAGDTYAVLPGLDERFNSGRQIAEVTVDMVGPVKSRVILKDWNLIGHVEKHARSGMRAFPRKKIGSLPVAVRLRRASKQLNGRIDGSPFLCKAENNDTSPFATIESKDSEVELWSHESGESSLLGRWQVTGDHVDAQCVSEIVDRLESMARSRHLLSLARQVEPTSLSHQVGVQVGRVRYGQPDISGQKGGLAITEGDRIFIKLRNNGDSTVLVTIFEICAGSVMMLTSATPSGRELRPNEEYTFGELHMIFGTLQGSEVDWPKSVPKNGLRLFENIIVVVTPCRLDMDLRCLETGPGAAKGADRGARELDAPSLGEFIDNVGSNSTRDVKTQQTYVEFGMRVVSFELNHN</sequence>
<comment type="caution">
    <text evidence="6">The sequence shown here is derived from an EMBL/GenBank/DDBJ whole genome shotgun (WGS) entry which is preliminary data.</text>
</comment>
<gene>
    <name evidence="6" type="ORF">CGXH109_LOCUS63034</name>
</gene>
<dbReference type="Gene3D" id="3.40.50.1460">
    <property type="match status" value="1"/>
</dbReference>
<organism evidence="6 7">
    <name type="scientific">Colletotrichum noveboracense</name>
    <dbReference type="NCBI Taxonomy" id="2664923"/>
    <lineage>
        <taxon>Eukaryota</taxon>
        <taxon>Fungi</taxon>
        <taxon>Dikarya</taxon>
        <taxon>Ascomycota</taxon>
        <taxon>Pezizomycotina</taxon>
        <taxon>Sordariomycetes</taxon>
        <taxon>Hypocreomycetidae</taxon>
        <taxon>Glomerellales</taxon>
        <taxon>Glomerellaceae</taxon>
        <taxon>Colletotrichum</taxon>
        <taxon>Colletotrichum gloeosporioides species complex</taxon>
    </lineage>
</organism>
<dbReference type="InterPro" id="IPR011600">
    <property type="entry name" value="Pept_C14_caspase"/>
</dbReference>